<evidence type="ECO:0000313" key="1">
    <source>
        <dbReference type="EMBL" id="MFC5054243.1"/>
    </source>
</evidence>
<gene>
    <name evidence="1" type="ORF">ACFPFM_10785</name>
</gene>
<accession>A0ABV9XXT8</accession>
<reference evidence="2" key="1">
    <citation type="journal article" date="2019" name="Int. J. Syst. Evol. Microbiol.">
        <title>The Global Catalogue of Microorganisms (GCM) 10K type strain sequencing project: providing services to taxonomists for standard genome sequencing and annotation.</title>
        <authorList>
            <consortium name="The Broad Institute Genomics Platform"/>
            <consortium name="The Broad Institute Genome Sequencing Center for Infectious Disease"/>
            <person name="Wu L."/>
            <person name="Ma J."/>
        </authorList>
    </citation>
    <scope>NUCLEOTIDE SEQUENCE [LARGE SCALE GENOMIC DNA]</scope>
    <source>
        <strain evidence="2">KCTC 12848</strain>
    </source>
</reference>
<comment type="caution">
    <text evidence="1">The sequence shown here is derived from an EMBL/GenBank/DDBJ whole genome shotgun (WGS) entry which is preliminary data.</text>
</comment>
<dbReference type="Proteomes" id="UP001595833">
    <property type="component" value="Unassembled WGS sequence"/>
</dbReference>
<proteinExistence type="predicted"/>
<keyword evidence="2" id="KW-1185">Reference proteome</keyword>
<dbReference type="RefSeq" id="WP_344042662.1">
    <property type="nucleotide sequence ID" value="NZ_BAAAKE010000036.1"/>
</dbReference>
<protein>
    <submittedName>
        <fullName evidence="1">Uncharacterized protein</fullName>
    </submittedName>
</protein>
<evidence type="ECO:0000313" key="2">
    <source>
        <dbReference type="Proteomes" id="UP001595833"/>
    </source>
</evidence>
<name>A0ABV9XXT8_9PSEU</name>
<organism evidence="1 2">
    <name type="scientific">Saccharothrix xinjiangensis</name>
    <dbReference type="NCBI Taxonomy" id="204798"/>
    <lineage>
        <taxon>Bacteria</taxon>
        <taxon>Bacillati</taxon>
        <taxon>Actinomycetota</taxon>
        <taxon>Actinomycetes</taxon>
        <taxon>Pseudonocardiales</taxon>
        <taxon>Pseudonocardiaceae</taxon>
        <taxon>Saccharothrix</taxon>
    </lineage>
</organism>
<sequence>MTVTAIPGDQDPVALLLICDNCGRAYEGESRRPWITLWAEAIGTGWRGRDRAIGPHLCALCPV</sequence>
<dbReference type="EMBL" id="JBHSJB010000009">
    <property type="protein sequence ID" value="MFC5054243.1"/>
    <property type="molecule type" value="Genomic_DNA"/>
</dbReference>